<feature type="compositionally biased region" description="Basic and acidic residues" evidence="1">
    <location>
        <begin position="11"/>
        <end position="24"/>
    </location>
</feature>
<protein>
    <submittedName>
        <fullName evidence="2">Uncharacterized protein</fullName>
    </submittedName>
</protein>
<reference evidence="2 3" key="1">
    <citation type="journal article" date="2019" name="Appl. Microbiol. Biotechnol.">
        <title>Differential efficiency of wild type rhizogenic strains for rol gene transformation of plants.</title>
        <authorList>
            <person name="Desmet S."/>
            <person name="De Keyser E."/>
            <person name="Van Vaerenbergh J."/>
            <person name="Baeyen S."/>
            <person name="Van Huylenbroeck J."/>
            <person name="Geelen D."/>
            <person name="Dhooghe E."/>
        </authorList>
    </citation>
    <scope>NUCLEOTIDE SEQUENCE [LARGE SCALE GENOMIC DNA]</scope>
    <source>
        <strain evidence="2 3">MAFF210266</strain>
    </source>
</reference>
<accession>A0A546XRW8</accession>
<feature type="region of interest" description="Disordered" evidence="1">
    <location>
        <begin position="1"/>
        <end position="24"/>
    </location>
</feature>
<evidence type="ECO:0000256" key="1">
    <source>
        <dbReference type="SAM" id="MobiDB-lite"/>
    </source>
</evidence>
<dbReference type="Proteomes" id="UP000317023">
    <property type="component" value="Unassembled WGS sequence"/>
</dbReference>
<dbReference type="AlphaFoldDB" id="A0A546XRW8"/>
<feature type="compositionally biased region" description="Acidic residues" evidence="1">
    <location>
        <begin position="1"/>
        <end position="10"/>
    </location>
</feature>
<proteinExistence type="predicted"/>
<dbReference type="RefSeq" id="WP_142859107.1">
    <property type="nucleotide sequence ID" value="NZ_SGOE01000008.1"/>
</dbReference>
<gene>
    <name evidence="2" type="ORF">EXN61_21600</name>
</gene>
<organism evidence="2 3">
    <name type="scientific">Agrobacterium tumefaciens</name>
    <dbReference type="NCBI Taxonomy" id="358"/>
    <lineage>
        <taxon>Bacteria</taxon>
        <taxon>Pseudomonadati</taxon>
        <taxon>Pseudomonadota</taxon>
        <taxon>Alphaproteobacteria</taxon>
        <taxon>Hyphomicrobiales</taxon>
        <taxon>Rhizobiaceae</taxon>
        <taxon>Rhizobium/Agrobacterium group</taxon>
        <taxon>Agrobacterium</taxon>
        <taxon>Agrobacterium tumefaciens complex</taxon>
    </lineage>
</organism>
<name>A0A546XRW8_AGRTU</name>
<sequence>MSGFTEDEIAAEMKRRSDGIKKRDEDQREAWRQAELSKCDTVCLHCGTPVKSYMVTDPENPLCDTCMDY</sequence>
<comment type="caution">
    <text evidence="2">The sequence shown here is derived from an EMBL/GenBank/DDBJ whole genome shotgun (WGS) entry which is preliminary data.</text>
</comment>
<dbReference type="EMBL" id="SGOE01000008">
    <property type="protein sequence ID" value="TRB03464.1"/>
    <property type="molecule type" value="Genomic_DNA"/>
</dbReference>
<evidence type="ECO:0000313" key="2">
    <source>
        <dbReference type="EMBL" id="TRB03464.1"/>
    </source>
</evidence>
<evidence type="ECO:0000313" key="3">
    <source>
        <dbReference type="Proteomes" id="UP000317023"/>
    </source>
</evidence>